<accession>A0A238EYL2</accession>
<keyword evidence="6" id="KW-0472">Membrane</keyword>
<dbReference type="PANTHER" id="PTHR12289">
    <property type="entry name" value="METAXIN RELATED"/>
    <property type="match status" value="1"/>
</dbReference>
<keyword evidence="3" id="KW-1000">Mitochondrion outer membrane</keyword>
<comment type="subcellular location">
    <subcellularLocation>
        <location evidence="1">Mitochondrion outer membrane</location>
    </subcellularLocation>
</comment>
<dbReference type="Proteomes" id="UP000198372">
    <property type="component" value="Unassembled WGS sequence"/>
</dbReference>
<evidence type="ECO:0000256" key="4">
    <source>
        <dbReference type="ARBA" id="ARBA00022927"/>
    </source>
</evidence>
<dbReference type="PANTHER" id="PTHR12289:SF41">
    <property type="entry name" value="FAILED AXON CONNECTIONS-RELATED"/>
    <property type="match status" value="1"/>
</dbReference>
<evidence type="ECO:0000259" key="7">
    <source>
        <dbReference type="Pfam" id="PF10568"/>
    </source>
</evidence>
<dbReference type="GO" id="GO:0001401">
    <property type="term" value="C:SAM complex"/>
    <property type="evidence" value="ECO:0007669"/>
    <property type="project" value="InterPro"/>
</dbReference>
<keyword evidence="5" id="KW-0496">Mitochondrion</keyword>
<dbReference type="GO" id="GO:0007005">
    <property type="term" value="P:mitochondrion organization"/>
    <property type="evidence" value="ECO:0007669"/>
    <property type="project" value="TreeGrafter"/>
</dbReference>
<dbReference type="InterPro" id="IPR050931">
    <property type="entry name" value="Mito_Protein_Transport_Metaxin"/>
</dbReference>
<dbReference type="STRING" id="269621.A0A238EYL2"/>
<evidence type="ECO:0000256" key="2">
    <source>
        <dbReference type="ARBA" id="ARBA00022448"/>
    </source>
</evidence>
<dbReference type="GO" id="GO:0015031">
    <property type="term" value="P:protein transport"/>
    <property type="evidence" value="ECO:0007669"/>
    <property type="project" value="UniProtKB-KW"/>
</dbReference>
<evidence type="ECO:0000256" key="1">
    <source>
        <dbReference type="ARBA" id="ARBA00004294"/>
    </source>
</evidence>
<evidence type="ECO:0000313" key="8">
    <source>
        <dbReference type="EMBL" id="SCV66980.1"/>
    </source>
</evidence>
<dbReference type="Pfam" id="PF10568">
    <property type="entry name" value="Tom37"/>
    <property type="match status" value="1"/>
</dbReference>
<dbReference type="AlphaFoldDB" id="A0A238EYL2"/>
<name>A0A238EYL2_9BASI</name>
<evidence type="ECO:0000313" key="9">
    <source>
        <dbReference type="Proteomes" id="UP000198372"/>
    </source>
</evidence>
<gene>
    <name evidence="8" type="ORF">BQ2448_5626</name>
</gene>
<feature type="domain" description="Mitochondrial outer membrane transport complex Sam37/metaxin N-terminal" evidence="7">
    <location>
        <begin position="22"/>
        <end position="153"/>
    </location>
</feature>
<protein>
    <submittedName>
        <fullName evidence="8">BQ2448_5626 protein</fullName>
    </submittedName>
</protein>
<evidence type="ECO:0000256" key="3">
    <source>
        <dbReference type="ARBA" id="ARBA00022787"/>
    </source>
</evidence>
<keyword evidence="9" id="KW-1185">Reference proteome</keyword>
<evidence type="ECO:0000256" key="6">
    <source>
        <dbReference type="ARBA" id="ARBA00023136"/>
    </source>
</evidence>
<organism evidence="8 9">
    <name type="scientific">Microbotryum intermedium</name>
    <dbReference type="NCBI Taxonomy" id="269621"/>
    <lineage>
        <taxon>Eukaryota</taxon>
        <taxon>Fungi</taxon>
        <taxon>Dikarya</taxon>
        <taxon>Basidiomycota</taxon>
        <taxon>Pucciniomycotina</taxon>
        <taxon>Microbotryomycetes</taxon>
        <taxon>Microbotryales</taxon>
        <taxon>Microbotryaceae</taxon>
        <taxon>Microbotryum</taxon>
    </lineage>
</organism>
<proteinExistence type="predicted"/>
<dbReference type="OrthoDB" id="5835136at2759"/>
<dbReference type="InterPro" id="IPR019564">
    <property type="entry name" value="Sam37/metaxin_N"/>
</dbReference>
<sequence>MLQLYVWPGSTNHDLPSLDAQCFVAASYLQLLRPGEWELIETTDPGVSPTPRLQELTSPLDDPGQLPLLKDHTQTFVSSSILRHLLQTSSIVDSSDAVQRSEGRAFEAYLDTTVLPLVLHSLYSLPKNWHAFSRLLAPSFAYPLRLIRPAQLRQTAHDLVDATQPTWWNLGGHAEKEEESERRAKKVLLASGTEGVRERKEEEEKDNKERIKNKFGESKIIAAARNVFGSLEQTLASSSTPYFFSSTTPSPLDAQLCSLLSLILYLPLPTPILADLINSSFPRLWAHTALLRRTLWSERPTPIITPTSGVTPLSLFSGLGTLLIPAQFPWSSPQVLRSNGTFSKKNKSKKEQEFERKRWVYLAVVAVAVVGWGFGTGKVPLPWGLGRVLGFDDDDDDDDGEFEWVVVEEEEGEGVD</sequence>
<keyword evidence="4" id="KW-0653">Protein transport</keyword>
<evidence type="ECO:0000256" key="5">
    <source>
        <dbReference type="ARBA" id="ARBA00023128"/>
    </source>
</evidence>
<dbReference type="EMBL" id="FMSP01000001">
    <property type="protein sequence ID" value="SCV66980.1"/>
    <property type="molecule type" value="Genomic_DNA"/>
</dbReference>
<reference evidence="9" key="1">
    <citation type="submission" date="2016-09" db="EMBL/GenBank/DDBJ databases">
        <authorList>
            <person name="Jeantristanb JTB J.-T."/>
            <person name="Ricardo R."/>
        </authorList>
    </citation>
    <scope>NUCLEOTIDE SEQUENCE [LARGE SCALE GENOMIC DNA]</scope>
</reference>
<keyword evidence="2" id="KW-0813">Transport</keyword>